<dbReference type="EMBL" id="JBHUNE010000003">
    <property type="protein sequence ID" value="MFD2757476.1"/>
    <property type="molecule type" value="Genomic_DNA"/>
</dbReference>
<protein>
    <recommendedName>
        <fullName evidence="4">Bacterial spore germination immunoglobulin-like domain-containing protein</fullName>
    </recommendedName>
</protein>
<dbReference type="RefSeq" id="WP_019618021.1">
    <property type="nucleotide sequence ID" value="NZ_JBHUNE010000003.1"/>
</dbReference>
<evidence type="ECO:0008006" key="4">
    <source>
        <dbReference type="Google" id="ProtNLM"/>
    </source>
</evidence>
<gene>
    <name evidence="2" type="ORF">ACFSW7_03665</name>
</gene>
<organism evidence="2 3">
    <name type="scientific">Gulosibacter faecalis</name>
    <dbReference type="NCBI Taxonomy" id="272240"/>
    <lineage>
        <taxon>Bacteria</taxon>
        <taxon>Bacillati</taxon>
        <taxon>Actinomycetota</taxon>
        <taxon>Actinomycetes</taxon>
        <taxon>Micrococcales</taxon>
        <taxon>Microbacteriaceae</taxon>
        <taxon>Gulosibacter</taxon>
    </lineage>
</organism>
<keyword evidence="3" id="KW-1185">Reference proteome</keyword>
<evidence type="ECO:0000313" key="3">
    <source>
        <dbReference type="Proteomes" id="UP001597492"/>
    </source>
</evidence>
<dbReference type="Proteomes" id="UP001597492">
    <property type="component" value="Unassembled WGS sequence"/>
</dbReference>
<evidence type="ECO:0000256" key="1">
    <source>
        <dbReference type="SAM" id="SignalP"/>
    </source>
</evidence>
<feature type="signal peptide" evidence="1">
    <location>
        <begin position="1"/>
        <end position="22"/>
    </location>
</feature>
<feature type="chain" id="PRO_5047070183" description="Bacterial spore germination immunoglobulin-like domain-containing protein" evidence="1">
    <location>
        <begin position="23"/>
        <end position="334"/>
    </location>
</feature>
<keyword evidence="1" id="KW-0732">Signal</keyword>
<dbReference type="PROSITE" id="PS51257">
    <property type="entry name" value="PROKAR_LIPOPROTEIN"/>
    <property type="match status" value="1"/>
</dbReference>
<accession>A0ABW5UW76</accession>
<reference evidence="3" key="1">
    <citation type="journal article" date="2019" name="Int. J. Syst. Evol. Microbiol.">
        <title>The Global Catalogue of Microorganisms (GCM) 10K type strain sequencing project: providing services to taxonomists for standard genome sequencing and annotation.</title>
        <authorList>
            <consortium name="The Broad Institute Genomics Platform"/>
            <consortium name="The Broad Institute Genome Sequencing Center for Infectious Disease"/>
            <person name="Wu L."/>
            <person name="Ma J."/>
        </authorList>
    </citation>
    <scope>NUCLEOTIDE SEQUENCE [LARGE SCALE GENOMIC DNA]</scope>
    <source>
        <strain evidence="3">TISTR 1514</strain>
    </source>
</reference>
<comment type="caution">
    <text evidence="2">The sequence shown here is derived from an EMBL/GenBank/DDBJ whole genome shotgun (WGS) entry which is preliminary data.</text>
</comment>
<evidence type="ECO:0000313" key="2">
    <source>
        <dbReference type="EMBL" id="MFD2757476.1"/>
    </source>
</evidence>
<name>A0ABW5UW76_9MICO</name>
<sequence>MAAGRISAALAAVLALSIVLLGCSQDDPDTAAAPSTAGVVRSEQFGVFDAATVPGGDDRGLEVPGARITVETTGTAERIHYADAPELADGPVPEEAPPWITAADGEVLFFAELTRTNPTGMPAQPLTAADVEFRLVSGETEVTLLPGTFDATSLLQSSSTRLAVSVPEELIGDLSLEVTVDDHVERLRLTDGVRTHSDAVDRHGFGLEAVVDDVAWQQDIFAGYVSDVVTSPVLGFASGWASDGHTFVGLRVEADASALYNDTSRLTLRLPDGTELESIEGAGDAFEYPGNGTTWFEVPIDADELTVLVRLAGEGSDGTEFEAGPIEVPLRLEG</sequence>
<proteinExistence type="predicted"/>